<proteinExistence type="predicted"/>
<evidence type="ECO:0000313" key="3">
    <source>
        <dbReference type="Proteomes" id="UP001344447"/>
    </source>
</evidence>
<keyword evidence="1" id="KW-1133">Transmembrane helix</keyword>
<dbReference type="EMBL" id="JAVFKY010000002">
    <property type="protein sequence ID" value="KAK5580945.1"/>
    <property type="molecule type" value="Genomic_DNA"/>
</dbReference>
<gene>
    <name evidence="2" type="ORF">RB653_000972</name>
</gene>
<organism evidence="2 3">
    <name type="scientific">Dictyostelium firmibasis</name>
    <dbReference type="NCBI Taxonomy" id="79012"/>
    <lineage>
        <taxon>Eukaryota</taxon>
        <taxon>Amoebozoa</taxon>
        <taxon>Evosea</taxon>
        <taxon>Eumycetozoa</taxon>
        <taxon>Dictyostelia</taxon>
        <taxon>Dictyosteliales</taxon>
        <taxon>Dictyosteliaceae</taxon>
        <taxon>Dictyostelium</taxon>
    </lineage>
</organism>
<sequence length="71" mass="7918">MNSSTFFRLARRSLNQTKNITQRGHGHGPVELGTSEYGINPSLQTGISLSVKLVGCALFFIYPFAVIKYQR</sequence>
<name>A0AAN7U3K6_9MYCE</name>
<comment type="caution">
    <text evidence="2">The sequence shown here is derived from an EMBL/GenBank/DDBJ whole genome shotgun (WGS) entry which is preliminary data.</text>
</comment>
<dbReference type="Proteomes" id="UP001344447">
    <property type="component" value="Unassembled WGS sequence"/>
</dbReference>
<feature type="transmembrane region" description="Helical" evidence="1">
    <location>
        <begin position="47"/>
        <end position="67"/>
    </location>
</feature>
<evidence type="ECO:0000256" key="1">
    <source>
        <dbReference type="SAM" id="Phobius"/>
    </source>
</evidence>
<evidence type="ECO:0000313" key="2">
    <source>
        <dbReference type="EMBL" id="KAK5580945.1"/>
    </source>
</evidence>
<accession>A0AAN7U3K6</accession>
<keyword evidence="1" id="KW-0472">Membrane</keyword>
<protein>
    <submittedName>
        <fullName evidence="2">Uncharacterized protein</fullName>
    </submittedName>
</protein>
<keyword evidence="1" id="KW-0812">Transmembrane</keyword>
<reference evidence="2 3" key="1">
    <citation type="submission" date="2023-11" db="EMBL/GenBank/DDBJ databases">
        <title>Dfirmibasis_genome.</title>
        <authorList>
            <person name="Edelbroek B."/>
            <person name="Kjellin J."/>
            <person name="Jerlstrom-Hultqvist J."/>
            <person name="Soderbom F."/>
        </authorList>
    </citation>
    <scope>NUCLEOTIDE SEQUENCE [LARGE SCALE GENOMIC DNA]</scope>
    <source>
        <strain evidence="2 3">TNS-C-14</strain>
    </source>
</reference>
<keyword evidence="3" id="KW-1185">Reference proteome</keyword>
<dbReference type="AlphaFoldDB" id="A0AAN7U3K6"/>